<dbReference type="GO" id="GO:0071765">
    <property type="term" value="P:nuclear inner membrane organization"/>
    <property type="evidence" value="ECO:0007669"/>
    <property type="project" value="InterPro"/>
</dbReference>
<keyword evidence="3" id="KW-1133">Transmembrane helix</keyword>
<evidence type="ECO:0000313" key="8">
    <source>
        <dbReference type="Proteomes" id="UP000009138"/>
    </source>
</evidence>
<dbReference type="GO" id="GO:0044732">
    <property type="term" value="C:mitotic spindle pole body"/>
    <property type="evidence" value="ECO:0007669"/>
    <property type="project" value="TreeGrafter"/>
</dbReference>
<dbReference type="PANTHER" id="PTHR28538:SF1">
    <property type="entry name" value="INTEGRAL INNER NUCLEAR MEMBRANE PROTEIN IMA1"/>
    <property type="match status" value="1"/>
</dbReference>
<evidence type="ECO:0000256" key="5">
    <source>
        <dbReference type="ARBA" id="ARBA00023242"/>
    </source>
</evidence>
<dbReference type="GO" id="GO:0005637">
    <property type="term" value="C:nuclear inner membrane"/>
    <property type="evidence" value="ECO:0007669"/>
    <property type="project" value="UniProtKB-SubCell"/>
</dbReference>
<keyword evidence="4" id="KW-0472">Membrane</keyword>
<name>I1BYU7_RHIO9</name>
<gene>
    <name evidence="7" type="ORF">RO3G_06082</name>
</gene>
<proteinExistence type="predicted"/>
<keyword evidence="8" id="KW-1185">Reference proteome</keyword>
<sequence>MPNITELSKSTWDYLFPPQFQTVNCWYCGEDTDLDLKAGESERHWYCSHCENVNRKDENGDIIDPSVPSKTLDPPFRVTTYVPYKLDKTKPKLCDRCINKQSIIRWFADDFIPDDENVTND</sequence>
<dbReference type="Pfam" id="PF09779">
    <property type="entry name" value="Ima1_N"/>
    <property type="match status" value="1"/>
</dbReference>
<evidence type="ECO:0000256" key="2">
    <source>
        <dbReference type="ARBA" id="ARBA00022692"/>
    </source>
</evidence>
<dbReference type="InterPro" id="IPR042321">
    <property type="entry name" value="Ima1"/>
</dbReference>
<dbReference type="GeneID" id="93613053"/>
<evidence type="ECO:0000256" key="1">
    <source>
        <dbReference type="ARBA" id="ARBA00004473"/>
    </source>
</evidence>
<dbReference type="EMBL" id="CH476735">
    <property type="protein sequence ID" value="EIE81377.1"/>
    <property type="molecule type" value="Genomic_DNA"/>
</dbReference>
<organism evidence="7 8">
    <name type="scientific">Rhizopus delemar (strain RA 99-880 / ATCC MYA-4621 / FGSC 9543 / NRRL 43880)</name>
    <name type="common">Mucormycosis agent</name>
    <name type="synonym">Rhizopus arrhizus var. delemar</name>
    <dbReference type="NCBI Taxonomy" id="246409"/>
    <lineage>
        <taxon>Eukaryota</taxon>
        <taxon>Fungi</taxon>
        <taxon>Fungi incertae sedis</taxon>
        <taxon>Mucoromycota</taxon>
        <taxon>Mucoromycotina</taxon>
        <taxon>Mucoromycetes</taxon>
        <taxon>Mucorales</taxon>
        <taxon>Mucorineae</taxon>
        <taxon>Rhizopodaceae</taxon>
        <taxon>Rhizopus</taxon>
    </lineage>
</organism>
<feature type="domain" description="Ima1 N-terminal" evidence="6">
    <location>
        <begin position="23"/>
        <end position="117"/>
    </location>
</feature>
<dbReference type="AlphaFoldDB" id="I1BYU7"/>
<accession>I1BYU7</accession>
<evidence type="ECO:0000256" key="4">
    <source>
        <dbReference type="ARBA" id="ARBA00023136"/>
    </source>
</evidence>
<dbReference type="GO" id="GO:0034506">
    <property type="term" value="C:chromosome, centromeric core domain"/>
    <property type="evidence" value="ECO:0007669"/>
    <property type="project" value="TreeGrafter"/>
</dbReference>
<dbReference type="VEuPathDB" id="FungiDB:RO3G_06082"/>
<protein>
    <recommendedName>
        <fullName evidence="6">Ima1 N-terminal domain-containing protein</fullName>
    </recommendedName>
</protein>
<evidence type="ECO:0000313" key="7">
    <source>
        <dbReference type="EMBL" id="EIE81377.1"/>
    </source>
</evidence>
<evidence type="ECO:0000256" key="3">
    <source>
        <dbReference type="ARBA" id="ARBA00022989"/>
    </source>
</evidence>
<dbReference type="InterPro" id="IPR018617">
    <property type="entry name" value="Ima1_N"/>
</dbReference>
<dbReference type="InParanoid" id="I1BYU7"/>
<dbReference type="RefSeq" id="XP_067516773.1">
    <property type="nucleotide sequence ID" value="XM_067660672.1"/>
</dbReference>
<keyword evidence="5" id="KW-0539">Nucleus</keyword>
<dbReference type="PANTHER" id="PTHR28538">
    <property type="entry name" value="INTEGRAL INNER NUCLEAR MEMBRANE PROTEIN IMA1"/>
    <property type="match status" value="1"/>
</dbReference>
<reference evidence="7 8" key="1">
    <citation type="journal article" date="2009" name="PLoS Genet.">
        <title>Genomic analysis of the basal lineage fungus Rhizopus oryzae reveals a whole-genome duplication.</title>
        <authorList>
            <person name="Ma L.-J."/>
            <person name="Ibrahim A.S."/>
            <person name="Skory C."/>
            <person name="Grabherr M.G."/>
            <person name="Burger G."/>
            <person name="Butler M."/>
            <person name="Elias M."/>
            <person name="Idnurm A."/>
            <person name="Lang B.F."/>
            <person name="Sone T."/>
            <person name="Abe A."/>
            <person name="Calvo S.E."/>
            <person name="Corrochano L.M."/>
            <person name="Engels R."/>
            <person name="Fu J."/>
            <person name="Hansberg W."/>
            <person name="Kim J.-M."/>
            <person name="Kodira C.D."/>
            <person name="Koehrsen M.J."/>
            <person name="Liu B."/>
            <person name="Miranda-Saavedra D."/>
            <person name="O'Leary S."/>
            <person name="Ortiz-Castellanos L."/>
            <person name="Poulter R."/>
            <person name="Rodriguez-Romero J."/>
            <person name="Ruiz-Herrera J."/>
            <person name="Shen Y.-Q."/>
            <person name="Zeng Q."/>
            <person name="Galagan J."/>
            <person name="Birren B.W."/>
            <person name="Cuomo C.A."/>
            <person name="Wickes B.L."/>
        </authorList>
    </citation>
    <scope>NUCLEOTIDE SEQUENCE [LARGE SCALE GENOMIC DNA]</scope>
    <source>
        <strain evidence="8">RA 99-880 / ATCC MYA-4621 / FGSC 9543 / NRRL 43880</strain>
    </source>
</reference>
<dbReference type="Proteomes" id="UP000009138">
    <property type="component" value="Unassembled WGS sequence"/>
</dbReference>
<dbReference type="GO" id="GO:0034992">
    <property type="term" value="C:microtubule organizing center attachment site"/>
    <property type="evidence" value="ECO:0007669"/>
    <property type="project" value="TreeGrafter"/>
</dbReference>
<evidence type="ECO:0000259" key="6">
    <source>
        <dbReference type="Pfam" id="PF09779"/>
    </source>
</evidence>
<dbReference type="STRING" id="246409.I1BYU7"/>
<dbReference type="OrthoDB" id="5966927at2759"/>
<comment type="subcellular location">
    <subcellularLocation>
        <location evidence="1">Nucleus inner membrane</location>
        <topology evidence="1">Multi-pass membrane protein</topology>
    </subcellularLocation>
</comment>
<keyword evidence="2" id="KW-0812">Transmembrane</keyword>